<accession>A0AAD7G0C7</accession>
<gene>
    <name evidence="2" type="ORF">B0H17DRAFT_403638</name>
</gene>
<name>A0AAD7G0C7_MYCRO</name>
<sequence length="435" mass="46530">MGNAGPRFSSCAASAAGLEDPRTQYRRRGSLAVPVSPSHPGSRRATHQQHDMHNALHHECGAPSPPRPRSRARDSRWGLSVAPARSTYPCGHALDAESCPPASRRAAPCDATLCPPHRLRVRRRAGDGAGPIRTDGPLHPYARGCCDFCDCYPGGCRAHGPTPAIPTPPSVSAPAPRPQPHILFEGKHADAPRLAPFLVSAGSELLSGSGAQGGRICGVALEGRAALLGAQSWTPGWDRMGISRERRTIEGRYDGSLRCGQEHGRAVFPARDEGVDAHVGRLASRLVESYSDFIPLVRSVGPAAAKPAGMLRCTTRTCNPLLMPAPAPEARFCSRTRPWPLQARSPEATSNPIAPSSRTSRSCPRNARSTSHGAPMPWSVPPADCSKIINAPIDPPANPPRVPTLARRHVDSVPIEPTRPERLEFRPVLRYIAVA</sequence>
<comment type="caution">
    <text evidence="2">The sequence shown here is derived from an EMBL/GenBank/DDBJ whole genome shotgun (WGS) entry which is preliminary data.</text>
</comment>
<keyword evidence="3" id="KW-1185">Reference proteome</keyword>
<protein>
    <submittedName>
        <fullName evidence="2">Uncharacterized protein</fullName>
    </submittedName>
</protein>
<dbReference type="Proteomes" id="UP001221757">
    <property type="component" value="Unassembled WGS sequence"/>
</dbReference>
<evidence type="ECO:0000313" key="2">
    <source>
        <dbReference type="EMBL" id="KAJ7652945.1"/>
    </source>
</evidence>
<organism evidence="2 3">
    <name type="scientific">Mycena rosella</name>
    <name type="common">Pink bonnet</name>
    <name type="synonym">Agaricus rosellus</name>
    <dbReference type="NCBI Taxonomy" id="1033263"/>
    <lineage>
        <taxon>Eukaryota</taxon>
        <taxon>Fungi</taxon>
        <taxon>Dikarya</taxon>
        <taxon>Basidiomycota</taxon>
        <taxon>Agaricomycotina</taxon>
        <taxon>Agaricomycetes</taxon>
        <taxon>Agaricomycetidae</taxon>
        <taxon>Agaricales</taxon>
        <taxon>Marasmiineae</taxon>
        <taxon>Mycenaceae</taxon>
        <taxon>Mycena</taxon>
    </lineage>
</organism>
<dbReference type="EMBL" id="JARKIE010000341">
    <property type="protein sequence ID" value="KAJ7652945.1"/>
    <property type="molecule type" value="Genomic_DNA"/>
</dbReference>
<proteinExistence type="predicted"/>
<feature type="region of interest" description="Disordered" evidence="1">
    <location>
        <begin position="341"/>
        <end position="379"/>
    </location>
</feature>
<dbReference type="AlphaFoldDB" id="A0AAD7G0C7"/>
<feature type="region of interest" description="Disordered" evidence="1">
    <location>
        <begin position="1"/>
        <end position="78"/>
    </location>
</feature>
<feature type="compositionally biased region" description="Polar residues" evidence="1">
    <location>
        <begin position="347"/>
        <end position="372"/>
    </location>
</feature>
<evidence type="ECO:0000313" key="3">
    <source>
        <dbReference type="Proteomes" id="UP001221757"/>
    </source>
</evidence>
<feature type="compositionally biased region" description="Basic and acidic residues" evidence="1">
    <location>
        <begin position="48"/>
        <end position="60"/>
    </location>
</feature>
<reference evidence="2" key="1">
    <citation type="submission" date="2023-03" db="EMBL/GenBank/DDBJ databases">
        <title>Massive genome expansion in bonnet fungi (Mycena s.s.) driven by repeated elements and novel gene families across ecological guilds.</title>
        <authorList>
            <consortium name="Lawrence Berkeley National Laboratory"/>
            <person name="Harder C.B."/>
            <person name="Miyauchi S."/>
            <person name="Viragh M."/>
            <person name="Kuo A."/>
            <person name="Thoen E."/>
            <person name="Andreopoulos B."/>
            <person name="Lu D."/>
            <person name="Skrede I."/>
            <person name="Drula E."/>
            <person name="Henrissat B."/>
            <person name="Morin E."/>
            <person name="Kohler A."/>
            <person name="Barry K."/>
            <person name="LaButti K."/>
            <person name="Morin E."/>
            <person name="Salamov A."/>
            <person name="Lipzen A."/>
            <person name="Mereny Z."/>
            <person name="Hegedus B."/>
            <person name="Baldrian P."/>
            <person name="Stursova M."/>
            <person name="Weitz H."/>
            <person name="Taylor A."/>
            <person name="Grigoriev I.V."/>
            <person name="Nagy L.G."/>
            <person name="Martin F."/>
            <person name="Kauserud H."/>
        </authorList>
    </citation>
    <scope>NUCLEOTIDE SEQUENCE</scope>
    <source>
        <strain evidence="2">CBHHK067</strain>
    </source>
</reference>
<evidence type="ECO:0000256" key="1">
    <source>
        <dbReference type="SAM" id="MobiDB-lite"/>
    </source>
</evidence>